<protein>
    <submittedName>
        <fullName evidence="2">Uncharacterized protein</fullName>
    </submittedName>
</protein>
<accession>A0A0L6VRV9</accession>
<gene>
    <name evidence="2" type="ORF">VP01_1142g1</name>
</gene>
<organism evidence="2 3">
    <name type="scientific">Puccinia sorghi</name>
    <dbReference type="NCBI Taxonomy" id="27349"/>
    <lineage>
        <taxon>Eukaryota</taxon>
        <taxon>Fungi</taxon>
        <taxon>Dikarya</taxon>
        <taxon>Basidiomycota</taxon>
        <taxon>Pucciniomycotina</taxon>
        <taxon>Pucciniomycetes</taxon>
        <taxon>Pucciniales</taxon>
        <taxon>Pucciniaceae</taxon>
        <taxon>Puccinia</taxon>
    </lineage>
</organism>
<feature type="transmembrane region" description="Helical" evidence="1">
    <location>
        <begin position="12"/>
        <end position="36"/>
    </location>
</feature>
<evidence type="ECO:0000313" key="2">
    <source>
        <dbReference type="EMBL" id="KNZ63441.1"/>
    </source>
</evidence>
<evidence type="ECO:0000256" key="1">
    <source>
        <dbReference type="SAM" id="Phobius"/>
    </source>
</evidence>
<sequence length="811" mass="92202">MTLFSCLFPLPFSCSSFLIFPLSVCWLLLALSLILVGPYPLGYPSKNLPKLYSKPYLAFLSAFAVFVAKGIHVKKKIDCWFDWLVTRFVLKCMHGPHRPRRFDGLVEAFIAPLATNSKDCICPSGQWHPVANLLRFMSNDRLNPLFSNRAGLKSFPELLSCRFYNSRGDEGTTMTHETYKQARVESLHRRAAWLKLQNIDASGMTWNESLGSRLRGALGHKVDVSSASCGTNGVMHLLFFVKTHDTFTPIFLLQTSMLKSRIPSHIFLVLFTLFFEVGGGQASDRMVLLNVATRRKIVVVKAAELVIKMSDEKCDSAWTSASAGVTASFFFFPTQDQELQLPLTPSLTGRILRSLGSYSGSKTCPREAYLDVWDPTISIINDPNSWTWADKENTTLFNLLDRAHWKHSLKAYSCSIHAWIRMMTCLFEPKSKLTESFPEFSLVHIWLHNFRCLCLHLGREIMIQHSGFRLGRRRRVMAIAVCKQSAWYGHLILVTRNFGQYGRTPQSEEKAGSAPMCLPQPPCYNTLVLVVCTLPNSQPDLRLPGKKQANKKKRTVRRSSSFFLLFSIIVSNNITYSPSSGTLPGSLLSFCKEPVLLLELLPAHGPVNGGCGSMHLAWGELFLTDRLSAGEHTADRLPIRLLDLKSASAQWHPFPHQQWGFCCTHCPMRVAGILADPTPVKRLAGNRRYLYHQRLSRNIVTKYFSSLKQWWKQPILSVPLLSRYSYLFRFPAQHSPLLKYKLLSLKFNMVCICYPLISEFKKPFFLIPTSLLSYSHCSYSWLVLHFFFSEKFDISLYYCYPLIILLSSCPP</sequence>
<name>A0A0L6VRV9_9BASI</name>
<dbReference type="Proteomes" id="UP000037035">
    <property type="component" value="Unassembled WGS sequence"/>
</dbReference>
<reference evidence="2 3" key="1">
    <citation type="submission" date="2015-08" db="EMBL/GenBank/DDBJ databases">
        <title>Next Generation Sequencing and Analysis of the Genome of Puccinia sorghi L Schw, the Causal Agent of Maize Common Rust.</title>
        <authorList>
            <person name="Rochi L."/>
            <person name="Burguener G."/>
            <person name="Darino M."/>
            <person name="Turjanski A."/>
            <person name="Kreff E."/>
            <person name="Dieguez M.J."/>
            <person name="Sacco F."/>
        </authorList>
    </citation>
    <scope>NUCLEOTIDE SEQUENCE [LARGE SCALE GENOMIC DNA]</scope>
    <source>
        <strain evidence="2 3">RO10H11247</strain>
    </source>
</reference>
<feature type="transmembrane region" description="Helical" evidence="1">
    <location>
        <begin position="56"/>
        <end position="73"/>
    </location>
</feature>
<keyword evidence="1" id="KW-0812">Transmembrane</keyword>
<comment type="caution">
    <text evidence="2">The sequence shown here is derived from an EMBL/GenBank/DDBJ whole genome shotgun (WGS) entry which is preliminary data.</text>
</comment>
<keyword evidence="3" id="KW-1185">Reference proteome</keyword>
<dbReference type="EMBL" id="LAVV01001588">
    <property type="protein sequence ID" value="KNZ63441.1"/>
    <property type="molecule type" value="Genomic_DNA"/>
</dbReference>
<evidence type="ECO:0000313" key="3">
    <source>
        <dbReference type="Proteomes" id="UP000037035"/>
    </source>
</evidence>
<keyword evidence="1" id="KW-1133">Transmembrane helix</keyword>
<dbReference type="AlphaFoldDB" id="A0A0L6VRV9"/>
<proteinExistence type="predicted"/>
<dbReference type="VEuPathDB" id="FungiDB:VP01_1142g1"/>
<keyword evidence="1" id="KW-0472">Membrane</keyword>